<proteinExistence type="predicted"/>
<dbReference type="InterPro" id="IPR011741">
    <property type="entry name" value="Phg_2220_C"/>
</dbReference>
<protein>
    <submittedName>
        <fullName evidence="2">Putative replication protein</fullName>
    </submittedName>
</protein>
<feature type="domain" description="Phage conserved hypothetical protein C-terminal" evidence="1">
    <location>
        <begin position="137"/>
        <end position="209"/>
    </location>
</feature>
<gene>
    <name evidence="2" type="ORF">MM415B04921_0009</name>
</gene>
<accession>A0A6M3LRJ7</accession>
<organism evidence="2">
    <name type="scientific">viral metagenome</name>
    <dbReference type="NCBI Taxonomy" id="1070528"/>
    <lineage>
        <taxon>unclassified sequences</taxon>
        <taxon>metagenomes</taxon>
        <taxon>organismal metagenomes</taxon>
    </lineage>
</organism>
<name>A0A6M3LRJ7_9ZZZZ</name>
<dbReference type="Pfam" id="PF09524">
    <property type="entry name" value="Phg_2220_C"/>
    <property type="match status" value="1"/>
</dbReference>
<reference evidence="2" key="1">
    <citation type="submission" date="2020-03" db="EMBL/GenBank/DDBJ databases">
        <title>The deep terrestrial virosphere.</title>
        <authorList>
            <person name="Holmfeldt K."/>
            <person name="Nilsson E."/>
            <person name="Simone D."/>
            <person name="Lopez-Fernandez M."/>
            <person name="Wu X."/>
            <person name="de Brujin I."/>
            <person name="Lundin D."/>
            <person name="Andersson A."/>
            <person name="Bertilsson S."/>
            <person name="Dopson M."/>
        </authorList>
    </citation>
    <scope>NUCLEOTIDE SEQUENCE</scope>
    <source>
        <strain evidence="2">MM415B04921</strain>
    </source>
</reference>
<evidence type="ECO:0000259" key="1">
    <source>
        <dbReference type="Pfam" id="PF09524"/>
    </source>
</evidence>
<dbReference type="NCBIfam" id="TIGR02220">
    <property type="entry name" value="phg_TIGR02220"/>
    <property type="match status" value="1"/>
</dbReference>
<sequence>MEYLKVKNWEKYQHYTHRNPPWIKLHNQILDDYEYCCLQDDSKLLLISLFLLASKTDNKIPSDPEWIRSKAMIKGSVDLSELIKSNFIEQLSNGLQGDSIMIASCKQNGGTEKSRVDKNRNIVGNDNGYSKENAIRIISYLNKKTGKNFKETTDKTLRLIKARFNENFKLEDFKLVIDNQTAKWKSDPKMVDYLRPETLFGTKFESYLQTKPAEIEQAVKAGVPDYAD</sequence>
<evidence type="ECO:0000313" key="2">
    <source>
        <dbReference type="EMBL" id="QJA96122.1"/>
    </source>
</evidence>
<dbReference type="AlphaFoldDB" id="A0A6M3LRJ7"/>
<dbReference type="EMBL" id="MT143372">
    <property type="protein sequence ID" value="QJA96122.1"/>
    <property type="molecule type" value="Genomic_DNA"/>
</dbReference>